<dbReference type="InterPro" id="IPR011322">
    <property type="entry name" value="N-reg_PII-like_a/b"/>
</dbReference>
<feature type="domain" description="DUF2007" evidence="2">
    <location>
        <begin position="5"/>
        <end position="68"/>
    </location>
</feature>
<dbReference type="GeneID" id="92816609"/>
<evidence type="ECO:0000313" key="4">
    <source>
        <dbReference type="Proteomes" id="UP000006008"/>
    </source>
</evidence>
<dbReference type="Pfam" id="PF09413">
    <property type="entry name" value="DUF2007"/>
    <property type="match status" value="1"/>
</dbReference>
<dbReference type="Proteomes" id="UP000006008">
    <property type="component" value="Unassembled WGS sequence"/>
</dbReference>
<evidence type="ECO:0000313" key="3">
    <source>
        <dbReference type="EMBL" id="EHB93413.1"/>
    </source>
</evidence>
<dbReference type="HOGENOM" id="CLU_130977_0_0_10"/>
<evidence type="ECO:0000259" key="2">
    <source>
        <dbReference type="Pfam" id="PF09413"/>
    </source>
</evidence>
<organism evidence="3 4">
    <name type="scientific">Alistipes indistinctus YIT 12060</name>
    <dbReference type="NCBI Taxonomy" id="742725"/>
    <lineage>
        <taxon>Bacteria</taxon>
        <taxon>Pseudomonadati</taxon>
        <taxon>Bacteroidota</taxon>
        <taxon>Bacteroidia</taxon>
        <taxon>Bacteroidales</taxon>
        <taxon>Rikenellaceae</taxon>
        <taxon>Alistipes</taxon>
    </lineage>
</organism>
<dbReference type="SUPFAM" id="SSF54913">
    <property type="entry name" value="GlnB-like"/>
    <property type="match status" value="1"/>
</dbReference>
<dbReference type="InterPro" id="IPR018551">
    <property type="entry name" value="DUF2007"/>
</dbReference>
<reference evidence="3 4" key="1">
    <citation type="submission" date="2011-08" db="EMBL/GenBank/DDBJ databases">
        <title>The Genome Sequence of Alistipes indistinctus YIT 12060.</title>
        <authorList>
            <consortium name="The Broad Institute Genome Sequencing Platform"/>
            <person name="Earl A."/>
            <person name="Ward D."/>
            <person name="Feldgarden M."/>
            <person name="Gevers D."/>
            <person name="Morotomi M."/>
            <person name="Young S.K."/>
            <person name="Zeng Q."/>
            <person name="Gargeya S."/>
            <person name="Fitzgerald M."/>
            <person name="Haas B."/>
            <person name="Abouelleil A."/>
            <person name="Alvarado L."/>
            <person name="Arachchi H.M."/>
            <person name="Berlin A."/>
            <person name="Brown A."/>
            <person name="Chapman S.B."/>
            <person name="Chen Z."/>
            <person name="Dunbar C."/>
            <person name="Freedman E."/>
            <person name="Gearin G."/>
            <person name="Gellesch M."/>
            <person name="Goldberg J."/>
            <person name="Griggs A."/>
            <person name="Gujja S."/>
            <person name="Heiman D."/>
            <person name="Howarth C."/>
            <person name="Larson L."/>
            <person name="Lui A."/>
            <person name="MacDonald P.J.P."/>
            <person name="Montmayeur A."/>
            <person name="Murphy C."/>
            <person name="Neiman D."/>
            <person name="Pearson M."/>
            <person name="Priest M."/>
            <person name="Roberts A."/>
            <person name="Saif S."/>
            <person name="Shea T."/>
            <person name="Shenoy N."/>
            <person name="Sisk P."/>
            <person name="Stolte C."/>
            <person name="Sykes S."/>
            <person name="Wortman J."/>
            <person name="Nusbaum C."/>
            <person name="Birren B."/>
        </authorList>
    </citation>
    <scope>NUCLEOTIDE SEQUENCE [LARGE SCALE GENOMIC DNA]</scope>
    <source>
        <strain evidence="3 4">YIT 12060</strain>
    </source>
</reference>
<protein>
    <recommendedName>
        <fullName evidence="2">DUF2007 domain-containing protein</fullName>
    </recommendedName>
</protein>
<comment type="caution">
    <text evidence="3">The sequence shown here is derived from an EMBL/GenBank/DDBJ whole genome shotgun (WGS) entry which is preliminary data.</text>
</comment>
<evidence type="ECO:0000256" key="1">
    <source>
        <dbReference type="SAM" id="MobiDB-lite"/>
    </source>
</evidence>
<dbReference type="eggNOG" id="ENOG5031EDH">
    <property type="taxonomic scope" value="Bacteria"/>
</dbReference>
<dbReference type="STRING" id="742725.HMPREF9450_00184"/>
<dbReference type="EMBL" id="ADLD01000003">
    <property type="protein sequence ID" value="EHB93413.1"/>
    <property type="molecule type" value="Genomic_DNA"/>
</dbReference>
<gene>
    <name evidence="3" type="ORF">HMPREF9450_00184</name>
</gene>
<dbReference type="PATRIC" id="fig|742725.3.peg.207"/>
<dbReference type="Gene3D" id="3.30.70.790">
    <property type="entry name" value="UreE, C-terminal domain"/>
    <property type="match status" value="1"/>
</dbReference>
<feature type="region of interest" description="Disordered" evidence="1">
    <location>
        <begin position="128"/>
        <end position="156"/>
    </location>
</feature>
<keyword evidence="4" id="KW-1185">Reference proteome</keyword>
<accession>G5H5H4</accession>
<dbReference type="AlphaFoldDB" id="G5H5H4"/>
<name>G5H5H4_9BACT</name>
<proteinExistence type="predicted"/>
<dbReference type="RefSeq" id="WP_009132990.1">
    <property type="nucleotide sequence ID" value="NZ_CP102250.1"/>
</dbReference>
<sequence>MQTVTLTTCDNAAEAHLLQGALANAGIESVLTNEYTASTLPNLCGMMGMGVTVVVLAKDYDRARQLLNTLSPASGQPCCPYCGSTDIGTSLGRRRGLKAFFAFLSLLAWTPLGNIKTSYRCRRCGEDFSKPAPSPGQTPGDRITGTPPDTNPEAEQ</sequence>